<reference evidence="2" key="1">
    <citation type="submission" date="2022-01" db="EMBL/GenBank/DDBJ databases">
        <title>Comparative genomics reveals a dynamic genome evolution in the ectomycorrhizal milk-cap (Lactarius) mushrooms.</title>
        <authorList>
            <consortium name="DOE Joint Genome Institute"/>
            <person name="Lebreton A."/>
            <person name="Tang N."/>
            <person name="Kuo A."/>
            <person name="LaButti K."/>
            <person name="Drula E."/>
            <person name="Barry K."/>
            <person name="Clum A."/>
            <person name="Lipzen A."/>
            <person name="Mousain D."/>
            <person name="Ng V."/>
            <person name="Wang R."/>
            <person name="Wang X."/>
            <person name="Dai Y."/>
            <person name="Henrissat B."/>
            <person name="Grigoriev I.V."/>
            <person name="Guerin-Laguette A."/>
            <person name="Yu F."/>
            <person name="Martin F.M."/>
        </authorList>
    </citation>
    <scope>NUCLEOTIDE SEQUENCE</scope>
    <source>
        <strain evidence="2">QP</strain>
    </source>
</reference>
<dbReference type="AlphaFoldDB" id="A0AAD4L986"/>
<gene>
    <name evidence="2" type="ORF">EDB92DRAFT_1818755</name>
</gene>
<evidence type="ECO:0000256" key="1">
    <source>
        <dbReference type="SAM" id="SignalP"/>
    </source>
</evidence>
<accession>A0AAD4L986</accession>
<feature type="chain" id="PRO_5042260287" description="Secreted protein" evidence="1">
    <location>
        <begin position="19"/>
        <end position="124"/>
    </location>
</feature>
<keyword evidence="1" id="KW-0732">Signal</keyword>
<organism evidence="2 3">
    <name type="scientific">Lactarius akahatsu</name>
    <dbReference type="NCBI Taxonomy" id="416441"/>
    <lineage>
        <taxon>Eukaryota</taxon>
        <taxon>Fungi</taxon>
        <taxon>Dikarya</taxon>
        <taxon>Basidiomycota</taxon>
        <taxon>Agaricomycotina</taxon>
        <taxon>Agaricomycetes</taxon>
        <taxon>Russulales</taxon>
        <taxon>Russulaceae</taxon>
        <taxon>Lactarius</taxon>
    </lineage>
</organism>
<dbReference type="EMBL" id="JAKELL010000066">
    <property type="protein sequence ID" value="KAH8985217.1"/>
    <property type="molecule type" value="Genomic_DNA"/>
</dbReference>
<dbReference type="Proteomes" id="UP001201163">
    <property type="component" value="Unassembled WGS sequence"/>
</dbReference>
<comment type="caution">
    <text evidence="2">The sequence shown here is derived from an EMBL/GenBank/DDBJ whole genome shotgun (WGS) entry which is preliminary data.</text>
</comment>
<proteinExistence type="predicted"/>
<sequence length="124" mass="13707">MPFKLWLLPYASAPALNCLLASSPLTPPTGIIPTQNQFQRMLFGLARKLLRVLLKAVWKGLKGAIESLVARTTAMGWHIRLDMRVHLNIANGSCNMVDQSFELIRFELSCGIEATPSVEGTDQV</sequence>
<keyword evidence="3" id="KW-1185">Reference proteome</keyword>
<feature type="signal peptide" evidence="1">
    <location>
        <begin position="1"/>
        <end position="18"/>
    </location>
</feature>
<evidence type="ECO:0000313" key="2">
    <source>
        <dbReference type="EMBL" id="KAH8985217.1"/>
    </source>
</evidence>
<evidence type="ECO:0000313" key="3">
    <source>
        <dbReference type="Proteomes" id="UP001201163"/>
    </source>
</evidence>
<name>A0AAD4L986_9AGAM</name>
<evidence type="ECO:0008006" key="4">
    <source>
        <dbReference type="Google" id="ProtNLM"/>
    </source>
</evidence>
<protein>
    <recommendedName>
        <fullName evidence="4">Secreted protein</fullName>
    </recommendedName>
</protein>